<gene>
    <name evidence="1" type="ORF">SAMN04488524_1827</name>
</gene>
<name>A0A1W2B1V0_9SPHI</name>
<dbReference type="PROSITE" id="PS51257">
    <property type="entry name" value="PROKAR_LIPOPROTEIN"/>
    <property type="match status" value="1"/>
</dbReference>
<dbReference type="Proteomes" id="UP000192756">
    <property type="component" value="Unassembled WGS sequence"/>
</dbReference>
<keyword evidence="2" id="KW-1185">Reference proteome</keyword>
<dbReference type="InterPro" id="IPR025396">
    <property type="entry name" value="DUF4302"/>
</dbReference>
<evidence type="ECO:0000313" key="1">
    <source>
        <dbReference type="EMBL" id="SMC66896.1"/>
    </source>
</evidence>
<dbReference type="Pfam" id="PF14135">
    <property type="entry name" value="DUF4302"/>
    <property type="match status" value="1"/>
</dbReference>
<dbReference type="STRING" id="151894.SAMN04488524_1827"/>
<sequence length="439" mass="48507">MKKIFILGLFALLIMQACKKDQQELIDGKRPEERVAETMEKYSKELVGSPQGWVARIKTNLIEGDYSFYMEFGESSRVKMWADYAPDAAESTYRLKYVMAPSLIFDTYSTLHLLQDPNPDSFDGVYAEGYGSDFEFEIREQVGDTIKLIGKKRLAELVLVKATAADKAFYTSVVTNLNTYTDEHPYLYIPDPNDNTNRIQVSVNADVQTRTISLTSLQSGVVKSESAKFIYDTKTGLKLTSPLAYNGLTIVAVNWDNANSKLYLVTSTGTKIEVLVSGVPIMPLHLVLGTNYVNVIVPKATTYGGWSANFVTRRATAATEVGRFSLGGVPLVLDRIVFVFNGAAKTINLVVLTTYGANTLQLPYPYTYTKTANGIYKFTALPASGNSAALQAALNTLLRDRINVDTFTIDYFADPATGQVLGQFKSIEHPDFTFTGSLQ</sequence>
<evidence type="ECO:0008006" key="3">
    <source>
        <dbReference type="Google" id="ProtNLM"/>
    </source>
</evidence>
<dbReference type="OrthoDB" id="707849at2"/>
<dbReference type="EMBL" id="FWXT01000001">
    <property type="protein sequence ID" value="SMC66896.1"/>
    <property type="molecule type" value="Genomic_DNA"/>
</dbReference>
<dbReference type="RefSeq" id="WP_159451680.1">
    <property type="nucleotide sequence ID" value="NZ_FWXT01000001.1"/>
</dbReference>
<evidence type="ECO:0000313" key="2">
    <source>
        <dbReference type="Proteomes" id="UP000192756"/>
    </source>
</evidence>
<accession>A0A1W2B1V0</accession>
<proteinExistence type="predicted"/>
<organism evidence="1 2">
    <name type="scientific">Pedobacter africanus</name>
    <dbReference type="NCBI Taxonomy" id="151894"/>
    <lineage>
        <taxon>Bacteria</taxon>
        <taxon>Pseudomonadati</taxon>
        <taxon>Bacteroidota</taxon>
        <taxon>Sphingobacteriia</taxon>
        <taxon>Sphingobacteriales</taxon>
        <taxon>Sphingobacteriaceae</taxon>
        <taxon>Pedobacter</taxon>
    </lineage>
</organism>
<dbReference type="AlphaFoldDB" id="A0A1W2B1V0"/>
<protein>
    <recommendedName>
        <fullName evidence="3">DUF4302 domain-containing protein</fullName>
    </recommendedName>
</protein>
<reference evidence="2" key="1">
    <citation type="submission" date="2017-04" db="EMBL/GenBank/DDBJ databases">
        <authorList>
            <person name="Varghese N."/>
            <person name="Submissions S."/>
        </authorList>
    </citation>
    <scope>NUCLEOTIDE SEQUENCE [LARGE SCALE GENOMIC DNA]</scope>
    <source>
        <strain evidence="2">DSM 12126</strain>
    </source>
</reference>